<feature type="region of interest" description="Disordered" evidence="1">
    <location>
        <begin position="171"/>
        <end position="220"/>
    </location>
</feature>
<comment type="caution">
    <text evidence="2">The sequence shown here is derived from an EMBL/GenBank/DDBJ whole genome shotgun (WGS) entry which is preliminary data.</text>
</comment>
<dbReference type="AlphaFoldDB" id="A0A8H7XR96"/>
<accession>A0A8H7XR96</accession>
<organism evidence="2">
    <name type="scientific">Psilocybe cubensis</name>
    <name type="common">Psychedelic mushroom</name>
    <name type="synonym">Stropharia cubensis</name>
    <dbReference type="NCBI Taxonomy" id="181762"/>
    <lineage>
        <taxon>Eukaryota</taxon>
        <taxon>Fungi</taxon>
        <taxon>Dikarya</taxon>
        <taxon>Basidiomycota</taxon>
        <taxon>Agaricomycotina</taxon>
        <taxon>Agaricomycetes</taxon>
        <taxon>Agaricomycetidae</taxon>
        <taxon>Agaricales</taxon>
        <taxon>Agaricineae</taxon>
        <taxon>Strophariaceae</taxon>
        <taxon>Psilocybe</taxon>
    </lineage>
</organism>
<reference evidence="2" key="1">
    <citation type="submission" date="2021-02" db="EMBL/GenBank/DDBJ databases">
        <title>Psilocybe cubensis genome.</title>
        <authorList>
            <person name="Mckernan K.J."/>
            <person name="Crawford S."/>
            <person name="Trippe A."/>
            <person name="Kane L.T."/>
            <person name="Mclaughlin S."/>
        </authorList>
    </citation>
    <scope>NUCLEOTIDE SEQUENCE [LARGE SCALE GENOMIC DNA]</scope>
    <source>
        <strain evidence="2">MGC-MH-2018</strain>
    </source>
</reference>
<evidence type="ECO:0000313" key="2">
    <source>
        <dbReference type="EMBL" id="KAG5165387.1"/>
    </source>
</evidence>
<gene>
    <name evidence="2" type="ORF">JR316_010083</name>
</gene>
<evidence type="ECO:0000256" key="1">
    <source>
        <dbReference type="SAM" id="MobiDB-lite"/>
    </source>
</evidence>
<name>A0A8H7XR96_PSICU</name>
<dbReference type="EMBL" id="JAFIQS010000010">
    <property type="protein sequence ID" value="KAG5165387.1"/>
    <property type="molecule type" value="Genomic_DNA"/>
</dbReference>
<sequence length="572" mass="63466">MTSFYIESDLRELTVPQLKLMCKEKRINGYSKLTKGGIIAKYLEWQKSSGSSAGTSLNKLVTSTETSLDAPSAGVVSTVAITEVPTTNPISIPGTVVRYAKTSPMVDTVLEKPISDHISNKSFGLEGSMMHDDDDLSPLKRPRTEASLLEHIHKKTKLNVIQLPVSYNHEEDDHHRFDSISKASSLTRGREQQKAEESQNICEATDEGGSGFRQQKHDPLDLPRPIAKRFKAPLPKQAMNSTICASRTIMSNSNTLPTSKNIASYLANGSRYLDFYWSGDLPSLPSISLPPTVSQRKQVARLSLVLSAISFDDLKFLITKLYFVVSVGNCTDGFKGAGNILGKVVDAQEIIEDEIWKVTYCSSTSVETFYVIQETCEVIGGSMAPVSSPMQQNKLRIDWGAYIRKISDRSDDVGHIGLSKRLRWTNHEEYEQGISKAWLKRIQGEGQIGLEKLSVANRYVLACVTSNSISGPWRTVSEMMQEFDGRPSISDTRKYGAQNLNLFLPAHHHVESVHFTTTYGEPLHPALAVVQTPAREYFILKDNGMQVGCEEEGIALVWIELIKCTSTGRLNL</sequence>
<protein>
    <recommendedName>
        <fullName evidence="3">Rho termination factor N-terminal domain-containing protein</fullName>
    </recommendedName>
</protein>
<proteinExistence type="predicted"/>
<evidence type="ECO:0008006" key="3">
    <source>
        <dbReference type="Google" id="ProtNLM"/>
    </source>
</evidence>
<feature type="compositionally biased region" description="Basic and acidic residues" evidence="1">
    <location>
        <begin position="188"/>
        <end position="197"/>
    </location>
</feature>